<organism evidence="5 6">
    <name type="scientific">Paenibacillus konkukensis</name>
    <dbReference type="NCBI Taxonomy" id="2020716"/>
    <lineage>
        <taxon>Bacteria</taxon>
        <taxon>Bacillati</taxon>
        <taxon>Bacillota</taxon>
        <taxon>Bacilli</taxon>
        <taxon>Bacillales</taxon>
        <taxon>Paenibacillaceae</taxon>
        <taxon>Paenibacillus</taxon>
    </lineage>
</organism>
<dbReference type="PANTHER" id="PTHR43280">
    <property type="entry name" value="ARAC-FAMILY TRANSCRIPTIONAL REGULATOR"/>
    <property type="match status" value="1"/>
</dbReference>
<keyword evidence="6" id="KW-1185">Reference proteome</keyword>
<name>A0ABY4RWH2_9BACL</name>
<dbReference type="Gene3D" id="1.10.10.60">
    <property type="entry name" value="Homeodomain-like"/>
    <property type="match status" value="2"/>
</dbReference>
<evidence type="ECO:0000256" key="1">
    <source>
        <dbReference type="ARBA" id="ARBA00023015"/>
    </source>
</evidence>
<dbReference type="Pfam" id="PF12833">
    <property type="entry name" value="HTH_18"/>
    <property type="match status" value="1"/>
</dbReference>
<accession>A0ABY4RWH2</accession>
<reference evidence="5" key="2">
    <citation type="journal article" date="2021" name="J Anim Sci Technol">
        <title>Complete genome sequence of Paenibacillus konkukensis sp. nov. SK3146 as a potential probiotic strain.</title>
        <authorList>
            <person name="Jung H.I."/>
            <person name="Park S."/>
            <person name="Niu K.M."/>
            <person name="Lee S.W."/>
            <person name="Kothari D."/>
            <person name="Yi K.J."/>
            <person name="Kim S.K."/>
        </authorList>
    </citation>
    <scope>NUCLEOTIDE SEQUENCE</scope>
    <source>
        <strain evidence="5">SK3146</strain>
    </source>
</reference>
<dbReference type="InterPro" id="IPR018060">
    <property type="entry name" value="HTH_AraC"/>
</dbReference>
<dbReference type="SUPFAM" id="SSF46689">
    <property type="entry name" value="Homeodomain-like"/>
    <property type="match status" value="2"/>
</dbReference>
<dbReference type="SMART" id="SM00342">
    <property type="entry name" value="HTH_ARAC"/>
    <property type="match status" value="1"/>
</dbReference>
<feature type="domain" description="HTH araC/xylS-type" evidence="4">
    <location>
        <begin position="611"/>
        <end position="709"/>
    </location>
</feature>
<protein>
    <submittedName>
        <fullName evidence="5">HTH-type transcriptional regulator YesS</fullName>
    </submittedName>
</protein>
<keyword evidence="1" id="KW-0805">Transcription regulation</keyword>
<keyword evidence="2" id="KW-0238">DNA-binding</keyword>
<proteinExistence type="predicted"/>
<dbReference type="PANTHER" id="PTHR43280:SF2">
    <property type="entry name" value="HTH-TYPE TRANSCRIPTIONAL REGULATOR EXSA"/>
    <property type="match status" value="1"/>
</dbReference>
<gene>
    <name evidence="5" type="primary">yesS_61</name>
    <name evidence="5" type="ORF">SK3146_05641</name>
</gene>
<evidence type="ECO:0000313" key="5">
    <source>
        <dbReference type="EMBL" id="UQZ86348.1"/>
    </source>
</evidence>
<sequence>MRLRSLEPPRKKLLLLAMVVLFTAVLSYTATLLKMHLDTSERYVESFQSTHDNAVSLSFMLEKQIQSIYYQLTLERVLAEWLSQPEPRISNMYMLGEVQNNSLKIINSNPMIVSVYIYSKVNRTVLASNHEFTTLDQFPDKELFTEFNEKGGHWVGVREEKAGYFHKKDIITFVGPLGDQGLAAINIDERKLFGETPDAYGMVLLGKDGRVLASRAGYDESGNELRLERLPALNADIGQPLRWENYYVTAAGQTGGEWSILSYTPQIELSASWKQRRNGLAVLACVLAGLGYLIYGSVRRLYVQPMERLELSFNRNLEDLKHQFVLNVMNGKLKEPDIRDKMAETGLVFPSGRFRVIVFQIDDFYSYLLGMKQEERYFMDKTVYNAIKWTFMTSYPCYAVKAELEKIAILIAEPEELEERGILHDLEGTIRYLQKEIYDNCSLTICAGISRVHEGMNQVHCGYYEALQAVDFKTIYGKHSIIHYKDIAARKRDDSASGADSADIGRWLQLLREGETEAFESSLREGVERLVNGERFSLDRLNAFFSNVLYGMIKTALELRLDMSEIVQEDLFMKMYGYEFLQDKTDYVLQVAGKLSSCLAARKGSNNKTLQLIVDYIHANYDKSISLTTISDSLGINSSYISTLMKHEFGCGFVEYLNQLRIKKAQQLLEDPNLAIKRISEMCGYDTVHSFIRNFKKLHLFTPSEYRSKAIAKRNV</sequence>
<evidence type="ECO:0000313" key="6">
    <source>
        <dbReference type="Proteomes" id="UP001057134"/>
    </source>
</evidence>
<reference evidence="5" key="1">
    <citation type="submission" date="2018-02" db="EMBL/GenBank/DDBJ databases">
        <authorList>
            <person name="Kim S.-K."/>
            <person name="Jung H.-I."/>
            <person name="Lee S.-W."/>
        </authorList>
    </citation>
    <scope>NUCLEOTIDE SEQUENCE</scope>
    <source>
        <strain evidence="5">SK3146</strain>
    </source>
</reference>
<dbReference type="InterPro" id="IPR041522">
    <property type="entry name" value="CdaR_GGDEF"/>
</dbReference>
<evidence type="ECO:0000259" key="4">
    <source>
        <dbReference type="PROSITE" id="PS01124"/>
    </source>
</evidence>
<evidence type="ECO:0000256" key="3">
    <source>
        <dbReference type="ARBA" id="ARBA00023163"/>
    </source>
</evidence>
<dbReference type="EMBL" id="CP027059">
    <property type="protein sequence ID" value="UQZ86348.1"/>
    <property type="molecule type" value="Genomic_DNA"/>
</dbReference>
<evidence type="ECO:0000256" key="2">
    <source>
        <dbReference type="ARBA" id="ARBA00023125"/>
    </source>
</evidence>
<dbReference type="InterPro" id="IPR009057">
    <property type="entry name" value="Homeodomain-like_sf"/>
</dbReference>
<dbReference type="PROSITE" id="PS01124">
    <property type="entry name" value="HTH_ARAC_FAMILY_2"/>
    <property type="match status" value="1"/>
</dbReference>
<dbReference type="Proteomes" id="UP001057134">
    <property type="component" value="Chromosome"/>
</dbReference>
<keyword evidence="3" id="KW-0804">Transcription</keyword>
<dbReference type="RefSeq" id="WP_249861890.1">
    <property type="nucleotide sequence ID" value="NZ_CP027059.1"/>
</dbReference>
<dbReference type="Pfam" id="PF17853">
    <property type="entry name" value="GGDEF_2"/>
    <property type="match status" value="1"/>
</dbReference>